<keyword evidence="10" id="KW-1185">Reference proteome</keyword>
<evidence type="ECO:0000256" key="3">
    <source>
        <dbReference type="ARBA" id="ARBA00022692"/>
    </source>
</evidence>
<feature type="compositionally biased region" description="Polar residues" evidence="6">
    <location>
        <begin position="305"/>
        <end position="314"/>
    </location>
</feature>
<dbReference type="InterPro" id="IPR036508">
    <property type="entry name" value="Chitin-bd_dom_sf"/>
</dbReference>
<dbReference type="SUPFAM" id="SSF57625">
    <property type="entry name" value="Invertebrate chitin-binding proteins"/>
    <property type="match status" value="2"/>
</dbReference>
<dbReference type="GO" id="GO:0004930">
    <property type="term" value="F:G protein-coupled receptor activity"/>
    <property type="evidence" value="ECO:0007669"/>
    <property type="project" value="InterPro"/>
</dbReference>
<evidence type="ECO:0000313" key="10">
    <source>
        <dbReference type="Proteomes" id="UP000749559"/>
    </source>
</evidence>
<dbReference type="GO" id="GO:0005576">
    <property type="term" value="C:extracellular region"/>
    <property type="evidence" value="ECO:0007669"/>
    <property type="project" value="InterPro"/>
</dbReference>
<organism evidence="9 10">
    <name type="scientific">Owenia fusiformis</name>
    <name type="common">Polychaete worm</name>
    <dbReference type="NCBI Taxonomy" id="6347"/>
    <lineage>
        <taxon>Eukaryota</taxon>
        <taxon>Metazoa</taxon>
        <taxon>Spiralia</taxon>
        <taxon>Lophotrochozoa</taxon>
        <taxon>Annelida</taxon>
        <taxon>Polychaeta</taxon>
        <taxon>Sedentaria</taxon>
        <taxon>Canalipalpata</taxon>
        <taxon>Sabellida</taxon>
        <taxon>Oweniida</taxon>
        <taxon>Oweniidae</taxon>
        <taxon>Owenia</taxon>
    </lineage>
</organism>
<protein>
    <recommendedName>
        <fullName evidence="8">Chitin-binding type-2 domain-containing protein</fullName>
    </recommendedName>
</protein>
<feature type="compositionally biased region" description="Basic and acidic residues" evidence="6">
    <location>
        <begin position="397"/>
        <end position="406"/>
    </location>
</feature>
<gene>
    <name evidence="9" type="ORF">OFUS_LOCUS18739</name>
</gene>
<dbReference type="AlphaFoldDB" id="A0A8S4PLD5"/>
<feature type="compositionally biased region" description="Basic and acidic residues" evidence="6">
    <location>
        <begin position="355"/>
        <end position="364"/>
    </location>
</feature>
<reference evidence="9" key="1">
    <citation type="submission" date="2022-03" db="EMBL/GenBank/DDBJ databases">
        <authorList>
            <person name="Martin C."/>
        </authorList>
    </citation>
    <scope>NUCLEOTIDE SEQUENCE</scope>
</reference>
<dbReference type="InterPro" id="IPR002557">
    <property type="entry name" value="Chitin-bd_dom"/>
</dbReference>
<dbReference type="OrthoDB" id="6020543at2759"/>
<evidence type="ECO:0000259" key="8">
    <source>
        <dbReference type="PROSITE" id="PS50940"/>
    </source>
</evidence>
<feature type="compositionally biased region" description="Polar residues" evidence="6">
    <location>
        <begin position="274"/>
        <end position="293"/>
    </location>
</feature>
<feature type="transmembrane region" description="Helical" evidence="7">
    <location>
        <begin position="149"/>
        <end position="171"/>
    </location>
</feature>
<dbReference type="EMBL" id="CAIIXF020000009">
    <property type="protein sequence ID" value="CAH1793962.1"/>
    <property type="molecule type" value="Genomic_DNA"/>
</dbReference>
<keyword evidence="4 7" id="KW-1133">Transmembrane helix</keyword>
<feature type="region of interest" description="Disordered" evidence="6">
    <location>
        <begin position="274"/>
        <end position="443"/>
    </location>
</feature>
<evidence type="ECO:0000256" key="2">
    <source>
        <dbReference type="ARBA" id="ARBA00022475"/>
    </source>
</evidence>
<dbReference type="CDD" id="cd00637">
    <property type="entry name" value="7tm_classA_rhodopsin-like"/>
    <property type="match status" value="1"/>
</dbReference>
<sequence>MANCTLFSNLILSSDDKCTNVTRMQGASEMTGNRNLLAPTLQIAIAVIIFFVNLLVVASIKRYKKLQTVSNIFRGHLAMNDSIFGALLALRGILELSGTLSKTMPCIIINVFVNSSAGVTMSGVLLLWIEMFLATKRKCINGAFSRKTAFALIVVTVALWLVYCISFTLFHKNKRIDKACHLGNGLIHENHLIGVCIIMFLHLIVLLILQCLTFWNLHKHVAHLKEHGVVPQNSKRYFRTNIRHIRVSPFNIDQNLKTDNPKTLEKSASGFCRQTLQSPDPNIGYSNSTSEFNGKNPPLLGPTPGCSSSNNEFDGQNPRLPDPTPGCSSSNYEFDDQNPGLPDSTPGRSSSNNEFHGRNIRLRDPTPGCSSSNYEFDDQNPGLPDSTPGRSSSNNEFHGRNLRLRDPTPGCSSSNYEFDDQNPGLPDSTPGRSSSNNEFHGRNLRLRDPTPRCFSSNNASNVLNLRLWVKVKLEKVNKRDKIAYSILTRYQFQLKTLRKLPFVRHDGERGVHYKNKFKIKIMASSNFFTIFAIASSLFIGAWCDQCDCAVDPDNTLCESGCTYYIYCFNGTEETLQCPSGQVLDVETGTCDVPEKVEPPCGVYHDCTGKEDGYYANEYDNCLSYHYCVDGQFQANNLCPTGLVFDDPRGVCNWQYNVCPPCGDGTGDVYEPCPTTTTTTTTVQPTTGLP</sequence>
<dbReference type="SUPFAM" id="SSF81321">
    <property type="entry name" value="Family A G protein-coupled receptor-like"/>
    <property type="match status" value="1"/>
</dbReference>
<keyword evidence="5 7" id="KW-0472">Membrane</keyword>
<dbReference type="Proteomes" id="UP000749559">
    <property type="component" value="Unassembled WGS sequence"/>
</dbReference>
<feature type="domain" description="Chitin-binding type-2" evidence="8">
    <location>
        <begin position="561"/>
        <end position="602"/>
    </location>
</feature>
<evidence type="ECO:0000256" key="5">
    <source>
        <dbReference type="ARBA" id="ARBA00023136"/>
    </source>
</evidence>
<dbReference type="GO" id="GO:0008061">
    <property type="term" value="F:chitin binding"/>
    <property type="evidence" value="ECO:0007669"/>
    <property type="project" value="InterPro"/>
</dbReference>
<dbReference type="GO" id="GO:0005886">
    <property type="term" value="C:plasma membrane"/>
    <property type="evidence" value="ECO:0007669"/>
    <property type="project" value="UniProtKB-SubCell"/>
</dbReference>
<evidence type="ECO:0000256" key="7">
    <source>
        <dbReference type="SAM" id="Phobius"/>
    </source>
</evidence>
<proteinExistence type="predicted"/>
<dbReference type="PROSITE" id="PS50940">
    <property type="entry name" value="CHIT_BIND_II"/>
    <property type="match status" value="2"/>
</dbReference>
<dbReference type="InterPro" id="IPR000276">
    <property type="entry name" value="GPCR_Rhodpsn"/>
</dbReference>
<accession>A0A8S4PLD5</accession>
<keyword evidence="2" id="KW-1003">Cell membrane</keyword>
<comment type="subcellular location">
    <subcellularLocation>
        <location evidence="1">Cell membrane</location>
        <topology evidence="1">Multi-pass membrane protein</topology>
    </subcellularLocation>
</comment>
<feature type="transmembrane region" description="Helical" evidence="7">
    <location>
        <begin position="40"/>
        <end position="60"/>
    </location>
</feature>
<dbReference type="Pfam" id="PF01607">
    <property type="entry name" value="CBM_14"/>
    <property type="match status" value="2"/>
</dbReference>
<dbReference type="Gene3D" id="1.20.1070.10">
    <property type="entry name" value="Rhodopsin 7-helix transmembrane proteins"/>
    <property type="match status" value="1"/>
</dbReference>
<feature type="transmembrane region" description="Helical" evidence="7">
    <location>
        <begin position="106"/>
        <end position="129"/>
    </location>
</feature>
<feature type="domain" description="Chitin-binding type-2" evidence="8">
    <location>
        <begin position="603"/>
        <end position="660"/>
    </location>
</feature>
<evidence type="ECO:0000313" key="9">
    <source>
        <dbReference type="EMBL" id="CAH1793962.1"/>
    </source>
</evidence>
<evidence type="ECO:0000256" key="1">
    <source>
        <dbReference type="ARBA" id="ARBA00004651"/>
    </source>
</evidence>
<dbReference type="Gene3D" id="2.170.140.10">
    <property type="entry name" value="Chitin binding domain"/>
    <property type="match status" value="2"/>
</dbReference>
<dbReference type="PANTHER" id="PTHR22750">
    <property type="entry name" value="G-PROTEIN COUPLED RECEPTOR"/>
    <property type="match status" value="1"/>
</dbReference>
<dbReference type="Pfam" id="PF00001">
    <property type="entry name" value="7tm_1"/>
    <property type="match status" value="1"/>
</dbReference>
<evidence type="ECO:0000256" key="4">
    <source>
        <dbReference type="ARBA" id="ARBA00022989"/>
    </source>
</evidence>
<name>A0A8S4PLD5_OWEFU</name>
<dbReference type="SMART" id="SM00494">
    <property type="entry name" value="ChtBD2"/>
    <property type="match status" value="2"/>
</dbReference>
<evidence type="ECO:0000256" key="6">
    <source>
        <dbReference type="SAM" id="MobiDB-lite"/>
    </source>
</evidence>
<keyword evidence="3 7" id="KW-0812">Transmembrane</keyword>
<feature type="transmembrane region" description="Helical" evidence="7">
    <location>
        <begin position="191"/>
        <end position="215"/>
    </location>
</feature>
<comment type="caution">
    <text evidence="9">The sequence shown here is derived from an EMBL/GenBank/DDBJ whole genome shotgun (WGS) entry which is preliminary data.</text>
</comment>